<proteinExistence type="predicted"/>
<dbReference type="GO" id="GO:0008270">
    <property type="term" value="F:zinc ion binding"/>
    <property type="evidence" value="ECO:0007669"/>
    <property type="project" value="UniProtKB-KW"/>
</dbReference>
<dbReference type="SUPFAM" id="SSF144232">
    <property type="entry name" value="HIT/MYND zinc finger-like"/>
    <property type="match status" value="1"/>
</dbReference>
<evidence type="ECO:0000313" key="7">
    <source>
        <dbReference type="EMBL" id="VFU00277.1"/>
    </source>
</evidence>
<accession>A0A485LP19</accession>
<evidence type="ECO:0000313" key="8">
    <source>
        <dbReference type="Proteomes" id="UP000332933"/>
    </source>
</evidence>
<keyword evidence="1" id="KW-0479">Metal-binding</keyword>
<keyword evidence="3" id="KW-0862">Zinc</keyword>
<keyword evidence="8" id="KW-1185">Reference proteome</keyword>
<evidence type="ECO:0000256" key="1">
    <source>
        <dbReference type="ARBA" id="ARBA00022723"/>
    </source>
</evidence>
<name>A0A485LP19_9STRA</name>
<evidence type="ECO:0000259" key="5">
    <source>
        <dbReference type="PROSITE" id="PS50865"/>
    </source>
</evidence>
<dbReference type="OrthoDB" id="59274at2759"/>
<feature type="domain" description="MYND-type" evidence="5">
    <location>
        <begin position="230"/>
        <end position="272"/>
    </location>
</feature>
<evidence type="ECO:0000256" key="2">
    <source>
        <dbReference type="ARBA" id="ARBA00022771"/>
    </source>
</evidence>
<keyword evidence="2 4" id="KW-0863">Zinc-finger</keyword>
<protein>
    <submittedName>
        <fullName evidence="7">Aste57867_23632 protein</fullName>
    </submittedName>
</protein>
<evidence type="ECO:0000313" key="6">
    <source>
        <dbReference type="EMBL" id="KAF0684397.1"/>
    </source>
</evidence>
<dbReference type="AlphaFoldDB" id="A0A485LP19"/>
<organism evidence="7 8">
    <name type="scientific">Aphanomyces stellatus</name>
    <dbReference type="NCBI Taxonomy" id="120398"/>
    <lineage>
        <taxon>Eukaryota</taxon>
        <taxon>Sar</taxon>
        <taxon>Stramenopiles</taxon>
        <taxon>Oomycota</taxon>
        <taxon>Saprolegniomycetes</taxon>
        <taxon>Saprolegniales</taxon>
        <taxon>Verrucalvaceae</taxon>
        <taxon>Aphanomyces</taxon>
    </lineage>
</organism>
<dbReference type="InterPro" id="IPR002893">
    <property type="entry name" value="Znf_MYND"/>
</dbReference>
<gene>
    <name evidence="7" type="primary">Aste57867_23632</name>
    <name evidence="6" type="ORF">As57867_023560</name>
    <name evidence="7" type="ORF">ASTE57867_23632</name>
</gene>
<dbReference type="EMBL" id="VJMH01007290">
    <property type="protein sequence ID" value="KAF0684397.1"/>
    <property type="molecule type" value="Genomic_DNA"/>
</dbReference>
<evidence type="ECO:0000256" key="3">
    <source>
        <dbReference type="ARBA" id="ARBA00022833"/>
    </source>
</evidence>
<dbReference type="EMBL" id="CAADRA010007316">
    <property type="protein sequence ID" value="VFU00277.1"/>
    <property type="molecule type" value="Genomic_DNA"/>
</dbReference>
<dbReference type="Pfam" id="PF01753">
    <property type="entry name" value="zf-MYND"/>
    <property type="match status" value="1"/>
</dbReference>
<reference evidence="6" key="2">
    <citation type="submission" date="2019-06" db="EMBL/GenBank/DDBJ databases">
        <title>Genomics analysis of Aphanomyces spp. identifies a new class of oomycete effector associated with host adaptation.</title>
        <authorList>
            <person name="Gaulin E."/>
        </authorList>
    </citation>
    <scope>NUCLEOTIDE SEQUENCE</scope>
    <source>
        <strain evidence="6">CBS 578.67</strain>
    </source>
</reference>
<evidence type="ECO:0000256" key="4">
    <source>
        <dbReference type="PROSITE-ProRule" id="PRU00134"/>
    </source>
</evidence>
<dbReference type="PROSITE" id="PS50865">
    <property type="entry name" value="ZF_MYND_2"/>
    <property type="match status" value="1"/>
</dbReference>
<dbReference type="Gene3D" id="6.10.140.2220">
    <property type="match status" value="1"/>
</dbReference>
<sequence>MDEDNCKHVRRPERAAKMNRSEKAVYASRMFGFAMEPVEEGGWNMLTAATFILSNQRERAVNLLARAFVERPEFVSIDARLFFLELSVDAFLNHDFQHAFAFFVQQVVIDRCIKAGGSEALFQGMLQPIFEHDRAVPRDARTPWGTLVLRHPTGMTVDAITAPILTLMKQIHAIKDEPTLLSAMLFHPDIVCSCLQVEDPYHPCFGQQRASDRLFDVRLESAPRCYLVDCHGCGKAPPTPQTVFKSCARCKRVRYCSVGCQTKDWLAHKTVCGEKRASWWGKAPLMNANERRCQGQ</sequence>
<dbReference type="Proteomes" id="UP000332933">
    <property type="component" value="Unassembled WGS sequence"/>
</dbReference>
<reference evidence="7 8" key="1">
    <citation type="submission" date="2019-03" db="EMBL/GenBank/DDBJ databases">
        <authorList>
            <person name="Gaulin E."/>
            <person name="Dumas B."/>
        </authorList>
    </citation>
    <scope>NUCLEOTIDE SEQUENCE [LARGE SCALE GENOMIC DNA]</scope>
    <source>
        <strain evidence="7">CBS 568.67</strain>
    </source>
</reference>